<feature type="domain" description="Pseudouridine synthase I TruA alpha/beta" evidence="3">
    <location>
        <begin position="31"/>
        <end position="124"/>
    </location>
</feature>
<dbReference type="PANTHER" id="PTHR11142">
    <property type="entry name" value="PSEUDOURIDYLATE SYNTHASE"/>
    <property type="match status" value="1"/>
</dbReference>
<dbReference type="Pfam" id="PF01416">
    <property type="entry name" value="PseudoU_synth_1"/>
    <property type="match status" value="2"/>
</dbReference>
<dbReference type="InterPro" id="IPR001406">
    <property type="entry name" value="PsdUridine_synth_TruA"/>
</dbReference>
<comment type="caution">
    <text evidence="1">Lacks conserved residue(s) required for the propagation of feature annotation.</text>
</comment>
<name>A0ABS6GPZ7_9BACI</name>
<evidence type="ECO:0000256" key="1">
    <source>
        <dbReference type="HAMAP-Rule" id="MF_00171"/>
    </source>
</evidence>
<comment type="subunit">
    <text evidence="1">Homodimer.</text>
</comment>
<protein>
    <recommendedName>
        <fullName evidence="1">tRNA pseudouridine synthase A</fullName>
        <ecNumber evidence="1">5.4.99.12</ecNumber>
    </recommendedName>
    <alternativeName>
        <fullName evidence="1">tRNA pseudouridine(38-40) synthase</fullName>
    </alternativeName>
    <alternativeName>
        <fullName evidence="1">tRNA pseudouridylate synthase I</fullName>
    </alternativeName>
    <alternativeName>
        <fullName evidence="1">tRNA-uridine isomerase I</fullName>
    </alternativeName>
</protein>
<proteinExistence type="inferred from homology"/>
<dbReference type="PIRSF" id="PIRSF001430">
    <property type="entry name" value="tRNA_psdUrid_synth"/>
    <property type="match status" value="1"/>
</dbReference>
<gene>
    <name evidence="1 4" type="primary">truA</name>
    <name evidence="4" type="ORF">KQ486_09125</name>
</gene>
<dbReference type="EC" id="5.4.99.12" evidence="1"/>
<evidence type="ECO:0000259" key="3">
    <source>
        <dbReference type="Pfam" id="PF01416"/>
    </source>
</evidence>
<dbReference type="CDD" id="cd02570">
    <property type="entry name" value="PseudoU_synth_EcTruA"/>
    <property type="match status" value="1"/>
</dbReference>
<reference evidence="4 5" key="1">
    <citation type="journal article" date="2011" name="Int. J. Syst. Evol. Microbiol.">
        <title>Allobacillus halotolerans gen. nov., sp. nov. isolated from shrimp paste.</title>
        <authorList>
            <person name="Sheu S.Y."/>
            <person name="Arun A.B."/>
            <person name="Jiang S.R."/>
            <person name="Young C.C."/>
            <person name="Chen W.M."/>
        </authorList>
    </citation>
    <scope>NUCLEOTIDE SEQUENCE [LARGE SCALE GENOMIC DNA]</scope>
    <source>
        <strain evidence="4 5">LMG 24826</strain>
    </source>
</reference>
<feature type="active site" description="Nucleophile" evidence="1">
    <location>
        <position position="74"/>
    </location>
</feature>
<sequence>MEYFYYQNLLTQDAQLNKGECSVQRLKVNIAYDGTGFAGFQVQVKKRTIQLEIEKALEKIHRQPVRIFASGRTDSGVHARSQFIHFDTELELSEQNWENALRTTFPDDITVKNVEKVSSDFHARKNARDKTYRYFIRNTSAIDIFMRNFEWHVPQKLDIQKMKEAALQIEGTHDFTPFSASKSNVKGDKTRTVHHIQLFEEDGRLMVEVKGNGFLTHMVRIIVGTLVDIGLGKKDLDCIEKAFQSKDRRLLGRTSPGKGLFLWEVTY</sequence>
<keyword evidence="1 2" id="KW-0413">Isomerase</keyword>
<comment type="function">
    <text evidence="1">Formation of pseudouridine at positions 38, 39 and 40 in the anticodon stem and loop of transfer RNAs.</text>
</comment>
<keyword evidence="5" id="KW-1185">Reference proteome</keyword>
<dbReference type="NCBIfam" id="TIGR00071">
    <property type="entry name" value="hisT_truA"/>
    <property type="match status" value="1"/>
</dbReference>
<dbReference type="HAMAP" id="MF_00171">
    <property type="entry name" value="TruA"/>
    <property type="match status" value="1"/>
</dbReference>
<dbReference type="Proteomes" id="UP000812672">
    <property type="component" value="Unassembled WGS sequence"/>
</dbReference>
<feature type="domain" description="Pseudouridine synthase I TruA alpha/beta" evidence="3">
    <location>
        <begin position="165"/>
        <end position="267"/>
    </location>
</feature>
<evidence type="ECO:0000313" key="5">
    <source>
        <dbReference type="Proteomes" id="UP000812672"/>
    </source>
</evidence>
<comment type="caution">
    <text evidence="4">The sequence shown here is derived from an EMBL/GenBank/DDBJ whole genome shotgun (WGS) entry which is preliminary data.</text>
</comment>
<dbReference type="GO" id="GO:0160147">
    <property type="term" value="F:tRNA pseudouridine(38-40) synthase activity"/>
    <property type="evidence" value="ECO:0007669"/>
    <property type="project" value="UniProtKB-EC"/>
</dbReference>
<dbReference type="PANTHER" id="PTHR11142:SF0">
    <property type="entry name" value="TRNA PSEUDOURIDINE SYNTHASE-LIKE 1"/>
    <property type="match status" value="1"/>
</dbReference>
<organism evidence="4 5">
    <name type="scientific">Allobacillus halotolerans</name>
    <dbReference type="NCBI Taxonomy" id="570278"/>
    <lineage>
        <taxon>Bacteria</taxon>
        <taxon>Bacillati</taxon>
        <taxon>Bacillota</taxon>
        <taxon>Bacilli</taxon>
        <taxon>Bacillales</taxon>
        <taxon>Bacillaceae</taxon>
        <taxon>Allobacillus</taxon>
    </lineage>
</organism>
<accession>A0ABS6GPZ7</accession>
<dbReference type="InterPro" id="IPR020097">
    <property type="entry name" value="PsdUridine_synth_TruA_a/b_dom"/>
</dbReference>
<comment type="catalytic activity">
    <reaction evidence="1 2">
        <text>uridine(38/39/40) in tRNA = pseudouridine(38/39/40) in tRNA</text>
        <dbReference type="Rhea" id="RHEA:22376"/>
        <dbReference type="Rhea" id="RHEA-COMP:10085"/>
        <dbReference type="Rhea" id="RHEA-COMP:10087"/>
        <dbReference type="ChEBI" id="CHEBI:65314"/>
        <dbReference type="ChEBI" id="CHEBI:65315"/>
        <dbReference type="EC" id="5.4.99.12"/>
    </reaction>
</comment>
<feature type="binding site" evidence="1">
    <location>
        <position position="132"/>
    </location>
    <ligand>
        <name>substrate</name>
    </ligand>
</feature>
<dbReference type="EMBL" id="JAHLZF010000012">
    <property type="protein sequence ID" value="MBU6081184.1"/>
    <property type="molecule type" value="Genomic_DNA"/>
</dbReference>
<evidence type="ECO:0000313" key="4">
    <source>
        <dbReference type="EMBL" id="MBU6081184.1"/>
    </source>
</evidence>
<comment type="similarity">
    <text evidence="1 2">Belongs to the tRNA pseudouridine synthase TruA family.</text>
</comment>
<evidence type="ECO:0000256" key="2">
    <source>
        <dbReference type="RuleBase" id="RU003792"/>
    </source>
</evidence>
<keyword evidence="1 2" id="KW-0819">tRNA processing</keyword>